<gene>
    <name evidence="1" type="ORF">HS99_0018165</name>
</gene>
<dbReference type="AlphaFoldDB" id="A0A1E7NEG1"/>
<dbReference type="EMBL" id="JPRF03000002">
    <property type="protein sequence ID" value="OEV39028.1"/>
    <property type="molecule type" value="Genomic_DNA"/>
</dbReference>
<evidence type="ECO:0000313" key="2">
    <source>
        <dbReference type="Proteomes" id="UP000037395"/>
    </source>
</evidence>
<organism evidence="1 2">
    <name type="scientific">Kitasatospora aureofaciens</name>
    <name type="common">Streptomyces aureofaciens</name>
    <dbReference type="NCBI Taxonomy" id="1894"/>
    <lineage>
        <taxon>Bacteria</taxon>
        <taxon>Bacillati</taxon>
        <taxon>Actinomycetota</taxon>
        <taxon>Actinomycetes</taxon>
        <taxon>Kitasatosporales</taxon>
        <taxon>Streptomycetaceae</taxon>
        <taxon>Kitasatospora</taxon>
    </lineage>
</organism>
<comment type="caution">
    <text evidence="1">The sequence shown here is derived from an EMBL/GenBank/DDBJ whole genome shotgun (WGS) entry which is preliminary data.</text>
</comment>
<reference evidence="1" key="1">
    <citation type="submission" date="2016-08" db="EMBL/GenBank/DDBJ databases">
        <title>Sequencing, Assembly and Comparative Genomics of S. aureofaciens ATCC 10762.</title>
        <authorList>
            <person name="Gradnigo J.S."/>
            <person name="Johnson N."/>
            <person name="Somerville G.A."/>
        </authorList>
    </citation>
    <scope>NUCLEOTIDE SEQUENCE [LARGE SCALE GENOMIC DNA]</scope>
    <source>
        <strain evidence="1">ATCC 10762</strain>
    </source>
</reference>
<dbReference type="KEGG" id="kau:B6264_30435"/>
<evidence type="ECO:0000313" key="1">
    <source>
        <dbReference type="EMBL" id="OEV39028.1"/>
    </source>
</evidence>
<proteinExistence type="predicted"/>
<sequence>MVLLDVESVRPDVTGLIDLTLPAVLRQAGHDTSPDRVLGLYLDAASARRRLDGPLVEVRPVRVRGGNRVEKPSRPGPVNAEGPAPR</sequence>
<name>A0A1E7NEG1_KITAU</name>
<keyword evidence="2" id="KW-1185">Reference proteome</keyword>
<protein>
    <submittedName>
        <fullName evidence="1">Uncharacterized protein</fullName>
    </submittedName>
</protein>
<accession>A0A1E7NEG1</accession>
<dbReference type="Proteomes" id="UP000037395">
    <property type="component" value="Unassembled WGS sequence"/>
</dbReference>
<dbReference type="RefSeq" id="WP_030557537.1">
    <property type="nucleotide sequence ID" value="NZ_JOER01000068.1"/>
</dbReference>